<evidence type="ECO:0000313" key="2">
    <source>
        <dbReference type="Proteomes" id="UP000234681"/>
    </source>
</evidence>
<dbReference type="AlphaFoldDB" id="A6J1Q7"/>
<dbReference type="Proteomes" id="UP000234681">
    <property type="component" value="Chromosome 12"/>
</dbReference>
<dbReference type="RGD" id="71003">
    <property type="gene designation" value="Hspb8"/>
</dbReference>
<protein>
    <submittedName>
        <fullName evidence="1">Heat shock 22kDa protein 8, isoform CRA_c</fullName>
    </submittedName>
</protein>
<evidence type="ECO:0000313" key="1">
    <source>
        <dbReference type="EMBL" id="EDM13846.1"/>
    </source>
</evidence>
<gene>
    <name evidence="1 3" type="primary">Hspb8</name>
    <name evidence="1" type="ORF">rCG_21306</name>
</gene>
<sequence>MTFVVYGPVELGGFRMTESTSGLRITDVTQSPPGDCTLQIDQVFNHSLLFDLRLHSNRLFLCTSQWSKFLLCL</sequence>
<reference evidence="1 2" key="1">
    <citation type="submission" date="2005-07" db="EMBL/GenBank/DDBJ databases">
        <authorList>
            <person name="Mural R.J."/>
            <person name="Li P.W."/>
            <person name="Adams M.D."/>
            <person name="Amanatides P.G."/>
            <person name="Baden-Tillson H."/>
            <person name="Barnstead M."/>
            <person name="Chin S.H."/>
            <person name="Dew I."/>
            <person name="Evans C.A."/>
            <person name="Ferriera S."/>
            <person name="Flanigan M."/>
            <person name="Fosler C."/>
            <person name="Glodek A."/>
            <person name="Gu Z."/>
            <person name="Holt R.A."/>
            <person name="Jennings D."/>
            <person name="Kraft C.L."/>
            <person name="Lu F."/>
            <person name="Nguyen T."/>
            <person name="Nusskern D.R."/>
            <person name="Pfannkoch C.M."/>
            <person name="Sitter C."/>
            <person name="Sutton G.G."/>
            <person name="Venter J.C."/>
            <person name="Wang Z."/>
            <person name="Woodage T."/>
            <person name="Zheng X.H."/>
            <person name="Zhong F."/>
        </authorList>
    </citation>
    <scope>NUCLEOTIDE SEQUENCE [LARGE SCALE GENOMIC DNA]</scope>
    <source>
        <strain>BN</strain>
        <strain evidence="2">Sprague-Dawley</strain>
    </source>
</reference>
<name>A6J1Q7_RAT</name>
<dbReference type="EMBL" id="CH473973">
    <property type="protein sequence ID" value="EDM13846.1"/>
    <property type="molecule type" value="Genomic_DNA"/>
</dbReference>
<keyword evidence="1" id="KW-0346">Stress response</keyword>
<evidence type="ECO:0000313" key="3">
    <source>
        <dbReference type="RGD" id="71003"/>
    </source>
</evidence>
<accession>A6J1Q7</accession>
<proteinExistence type="predicted"/>
<organism evidence="1 2">
    <name type="scientific">Rattus norvegicus</name>
    <name type="common">Rat</name>
    <dbReference type="NCBI Taxonomy" id="10116"/>
    <lineage>
        <taxon>Eukaryota</taxon>
        <taxon>Metazoa</taxon>
        <taxon>Chordata</taxon>
        <taxon>Craniata</taxon>
        <taxon>Vertebrata</taxon>
        <taxon>Euteleostomi</taxon>
        <taxon>Mammalia</taxon>
        <taxon>Eutheria</taxon>
        <taxon>Euarchontoglires</taxon>
        <taxon>Glires</taxon>
        <taxon>Rodentia</taxon>
        <taxon>Myomorpha</taxon>
        <taxon>Muroidea</taxon>
        <taxon>Muridae</taxon>
        <taxon>Murinae</taxon>
        <taxon>Rattus</taxon>
    </lineage>
</organism>